<sequence length="136" mass="15004">EAKEALAGVAQLFGQHNTDGIDLYFLNNTKIQDVLAGNTPTGARLRDILNTYISQLEDRTVSHKPISIVVITDGAPDNKKELEDTIVSAASRLNQSHINSRELGIQFVQIGKDTGAEEYLKHLDNDLRGQYKIDVS</sequence>
<name>W4K8L1_HETIT</name>
<accession>W4K8L1</accession>
<proteinExistence type="predicted"/>
<dbReference type="Gene3D" id="3.40.50.410">
    <property type="entry name" value="von Willebrand factor, type A domain"/>
    <property type="match status" value="1"/>
</dbReference>
<dbReference type="AlphaFoldDB" id="W4K8L1"/>
<evidence type="ECO:0000313" key="2">
    <source>
        <dbReference type="Proteomes" id="UP000030671"/>
    </source>
</evidence>
<dbReference type="InterPro" id="IPR036465">
    <property type="entry name" value="vWFA_dom_sf"/>
</dbReference>
<feature type="non-terminal residue" evidence="1">
    <location>
        <position position="1"/>
    </location>
</feature>
<evidence type="ECO:0008006" key="3">
    <source>
        <dbReference type="Google" id="ProtNLM"/>
    </source>
</evidence>
<dbReference type="RefSeq" id="XP_009546046.1">
    <property type="nucleotide sequence ID" value="XM_009547751.1"/>
</dbReference>
<dbReference type="SUPFAM" id="SSF53300">
    <property type="entry name" value="vWA-like"/>
    <property type="match status" value="1"/>
</dbReference>
<evidence type="ECO:0000313" key="1">
    <source>
        <dbReference type="EMBL" id="ETW81396.1"/>
    </source>
</evidence>
<organism evidence="1 2">
    <name type="scientific">Heterobasidion irregulare (strain TC 32-1)</name>
    <dbReference type="NCBI Taxonomy" id="747525"/>
    <lineage>
        <taxon>Eukaryota</taxon>
        <taxon>Fungi</taxon>
        <taxon>Dikarya</taxon>
        <taxon>Basidiomycota</taxon>
        <taxon>Agaricomycotina</taxon>
        <taxon>Agaricomycetes</taxon>
        <taxon>Russulales</taxon>
        <taxon>Bondarzewiaceae</taxon>
        <taxon>Heterobasidion</taxon>
        <taxon>Heterobasidion annosum species complex</taxon>
    </lineage>
</organism>
<dbReference type="OrthoDB" id="2142040at2759"/>
<dbReference type="InParanoid" id="W4K8L1"/>
<dbReference type="KEGG" id="hir:HETIRDRAFT_247090"/>
<dbReference type="Proteomes" id="UP000030671">
    <property type="component" value="Unassembled WGS sequence"/>
</dbReference>
<dbReference type="PANTHER" id="PTHR34706">
    <property type="entry name" value="SLR1338 PROTEIN"/>
    <property type="match status" value="1"/>
</dbReference>
<dbReference type="PANTHER" id="PTHR34706:SF1">
    <property type="entry name" value="VWFA DOMAIN-CONTAINING PROTEIN"/>
    <property type="match status" value="1"/>
</dbReference>
<dbReference type="HOGENOM" id="CLU_040578_2_1_1"/>
<gene>
    <name evidence="1" type="ORF">HETIRDRAFT_247090</name>
</gene>
<keyword evidence="2" id="KW-1185">Reference proteome</keyword>
<dbReference type="GeneID" id="20669144"/>
<reference evidence="1 2" key="1">
    <citation type="journal article" date="2012" name="New Phytol.">
        <title>Insight into trade-off between wood decay and parasitism from the genome of a fungal forest pathogen.</title>
        <authorList>
            <person name="Olson A."/>
            <person name="Aerts A."/>
            <person name="Asiegbu F."/>
            <person name="Belbahri L."/>
            <person name="Bouzid O."/>
            <person name="Broberg A."/>
            <person name="Canback B."/>
            <person name="Coutinho P.M."/>
            <person name="Cullen D."/>
            <person name="Dalman K."/>
            <person name="Deflorio G."/>
            <person name="van Diepen L.T."/>
            <person name="Dunand C."/>
            <person name="Duplessis S."/>
            <person name="Durling M."/>
            <person name="Gonthier P."/>
            <person name="Grimwood J."/>
            <person name="Fossdal C.G."/>
            <person name="Hansson D."/>
            <person name="Henrissat B."/>
            <person name="Hietala A."/>
            <person name="Himmelstrand K."/>
            <person name="Hoffmeister D."/>
            <person name="Hogberg N."/>
            <person name="James T.Y."/>
            <person name="Karlsson M."/>
            <person name="Kohler A."/>
            <person name="Kues U."/>
            <person name="Lee Y.H."/>
            <person name="Lin Y.C."/>
            <person name="Lind M."/>
            <person name="Lindquist E."/>
            <person name="Lombard V."/>
            <person name="Lucas S."/>
            <person name="Lunden K."/>
            <person name="Morin E."/>
            <person name="Murat C."/>
            <person name="Park J."/>
            <person name="Raffaello T."/>
            <person name="Rouze P."/>
            <person name="Salamov A."/>
            <person name="Schmutz J."/>
            <person name="Solheim H."/>
            <person name="Stahlberg J."/>
            <person name="Velez H."/>
            <person name="de Vries R.P."/>
            <person name="Wiebenga A."/>
            <person name="Woodward S."/>
            <person name="Yakovlev I."/>
            <person name="Garbelotto M."/>
            <person name="Martin F."/>
            <person name="Grigoriev I.V."/>
            <person name="Stenlid J."/>
        </authorList>
    </citation>
    <scope>NUCLEOTIDE SEQUENCE [LARGE SCALE GENOMIC DNA]</scope>
    <source>
        <strain evidence="1 2">TC 32-1</strain>
    </source>
</reference>
<protein>
    <recommendedName>
        <fullName evidence="3">VWFA domain-containing protein</fullName>
    </recommendedName>
</protein>
<dbReference type="EMBL" id="KI925458">
    <property type="protein sequence ID" value="ETW81396.1"/>
    <property type="molecule type" value="Genomic_DNA"/>
</dbReference>
<feature type="non-terminal residue" evidence="1">
    <location>
        <position position="136"/>
    </location>
</feature>